<evidence type="ECO:0000256" key="1">
    <source>
        <dbReference type="SAM" id="MobiDB-lite"/>
    </source>
</evidence>
<reference evidence="3" key="1">
    <citation type="submission" date="2022-11" db="EMBL/GenBank/DDBJ databases">
        <authorList>
            <person name="Coimbra C."/>
        </authorList>
    </citation>
    <scope>NUCLEOTIDE SEQUENCE</scope>
    <source>
        <strain evidence="3">Jales19</strain>
    </source>
</reference>
<keyword evidence="4" id="KW-1185">Reference proteome</keyword>
<protein>
    <recommendedName>
        <fullName evidence="5">LTXXQ motif family protein</fullName>
    </recommendedName>
</protein>
<feature type="signal peptide" evidence="2">
    <location>
        <begin position="1"/>
        <end position="21"/>
    </location>
</feature>
<dbReference type="RefSeq" id="WP_269908079.1">
    <property type="nucleotide sequence ID" value="NZ_JAPFQA010000018.1"/>
</dbReference>
<evidence type="ECO:0000313" key="4">
    <source>
        <dbReference type="Proteomes" id="UP001152178"/>
    </source>
</evidence>
<evidence type="ECO:0000313" key="3">
    <source>
        <dbReference type="EMBL" id="MCZ8547807.1"/>
    </source>
</evidence>
<gene>
    <name evidence="3" type="ORF">OOJ09_26790</name>
</gene>
<proteinExistence type="predicted"/>
<feature type="region of interest" description="Disordered" evidence="1">
    <location>
        <begin position="202"/>
        <end position="248"/>
    </location>
</feature>
<feature type="region of interest" description="Disordered" evidence="1">
    <location>
        <begin position="132"/>
        <end position="168"/>
    </location>
</feature>
<evidence type="ECO:0000256" key="2">
    <source>
        <dbReference type="SAM" id="SignalP"/>
    </source>
</evidence>
<keyword evidence="2" id="KW-0732">Signal</keyword>
<comment type="caution">
    <text evidence="3">The sequence shown here is derived from an EMBL/GenBank/DDBJ whole genome shotgun (WGS) entry which is preliminary data.</text>
</comment>
<accession>A0ABT4R1U3</accession>
<feature type="compositionally biased region" description="Gly residues" evidence="1">
    <location>
        <begin position="141"/>
        <end position="152"/>
    </location>
</feature>
<organism evidence="3 4">
    <name type="scientific">Mesorhizobium qingshengii</name>
    <dbReference type="NCBI Taxonomy" id="1165689"/>
    <lineage>
        <taxon>Bacteria</taxon>
        <taxon>Pseudomonadati</taxon>
        <taxon>Pseudomonadota</taxon>
        <taxon>Alphaproteobacteria</taxon>
        <taxon>Hyphomicrobiales</taxon>
        <taxon>Phyllobacteriaceae</taxon>
        <taxon>Mesorhizobium</taxon>
    </lineage>
</organism>
<feature type="compositionally biased region" description="Low complexity" evidence="1">
    <location>
        <begin position="153"/>
        <end position="165"/>
    </location>
</feature>
<dbReference type="EMBL" id="JAPFQA010000018">
    <property type="protein sequence ID" value="MCZ8547807.1"/>
    <property type="molecule type" value="Genomic_DNA"/>
</dbReference>
<name>A0ABT4R1U3_9HYPH</name>
<evidence type="ECO:0008006" key="5">
    <source>
        <dbReference type="Google" id="ProtNLM"/>
    </source>
</evidence>
<dbReference type="Proteomes" id="UP001152178">
    <property type="component" value="Unassembled WGS sequence"/>
</dbReference>
<feature type="chain" id="PRO_5045527634" description="LTXXQ motif family protein" evidence="2">
    <location>
        <begin position="22"/>
        <end position="248"/>
    </location>
</feature>
<sequence>MRSRLLALGLFSAAAIHPVLAAQPDPAAPGGAPPMMALQDGAPQDGPDHGPMAWFGQNGPGPHGPMRHGPQGFGPEGFGPEGFGPEGFGPRRMGPPPEFMLAARLAALETRIGVRTEQLDAWRDYTSALQAVLSPPRPDHGPGGPGGPGGPEAKGPDAAGGKPDAFAFQERLADDVTARAVSAGKLKEAIAELRAKLTPEQLEILASAERPHGPPPGPWGGPPNDAAGPRGLPDRQLPPPQPGNGEQP</sequence>